<dbReference type="EMBL" id="LMTZ01000028">
    <property type="protein sequence ID" value="KST69288.1"/>
    <property type="molecule type" value="Genomic_DNA"/>
</dbReference>
<dbReference type="Proteomes" id="UP000053372">
    <property type="component" value="Unassembled WGS sequence"/>
</dbReference>
<evidence type="ECO:0000313" key="3">
    <source>
        <dbReference type="Proteomes" id="UP000053372"/>
    </source>
</evidence>
<dbReference type="PANTHER" id="PTHR43544">
    <property type="entry name" value="SHORT-CHAIN DEHYDROGENASE/REDUCTASE"/>
    <property type="match status" value="1"/>
</dbReference>
<dbReference type="OrthoDB" id="9785826at2"/>
<keyword evidence="3" id="KW-1185">Reference proteome</keyword>
<proteinExistence type="predicted"/>
<dbReference type="InterPro" id="IPR036291">
    <property type="entry name" value="NAD(P)-bd_dom_sf"/>
</dbReference>
<dbReference type="Pfam" id="PF00106">
    <property type="entry name" value="adh_short"/>
    <property type="match status" value="1"/>
</dbReference>
<dbReference type="EMBL" id="LMTZ01000030">
    <property type="protein sequence ID" value="KST69258.1"/>
    <property type="molecule type" value="Genomic_DNA"/>
</dbReference>
<evidence type="ECO:0000313" key="2">
    <source>
        <dbReference type="EMBL" id="KST69288.1"/>
    </source>
</evidence>
<dbReference type="GO" id="GO:0005737">
    <property type="term" value="C:cytoplasm"/>
    <property type="evidence" value="ECO:0007669"/>
    <property type="project" value="TreeGrafter"/>
</dbReference>
<protein>
    <submittedName>
        <fullName evidence="1">Cell-cell signaling protein</fullName>
    </submittedName>
</protein>
<organism evidence="1 3">
    <name type="scientific">Mastigocoleus testarum BC008</name>
    <dbReference type="NCBI Taxonomy" id="371196"/>
    <lineage>
        <taxon>Bacteria</taxon>
        <taxon>Bacillati</taxon>
        <taxon>Cyanobacteriota</taxon>
        <taxon>Cyanophyceae</taxon>
        <taxon>Nostocales</taxon>
        <taxon>Hapalosiphonaceae</taxon>
        <taxon>Mastigocoleus</taxon>
    </lineage>
</organism>
<dbReference type="PANTHER" id="PTHR43544:SF12">
    <property type="entry name" value="NAD(P)-BINDING ROSSMANN-FOLD SUPERFAMILY PROTEIN"/>
    <property type="match status" value="1"/>
</dbReference>
<evidence type="ECO:0000313" key="1">
    <source>
        <dbReference type="EMBL" id="KST69258.1"/>
    </source>
</evidence>
<dbReference type="AlphaFoldDB" id="A0A0V7ZXF9"/>
<dbReference type="InterPro" id="IPR002347">
    <property type="entry name" value="SDR_fam"/>
</dbReference>
<reference evidence="1 3" key="1">
    <citation type="journal article" date="2015" name="Genome Announc.">
        <title>Draft Genome of the Euendolithic (true boring) Cyanobacterium Mastigocoleus testarum strain BC008.</title>
        <authorList>
            <person name="Guida B.S."/>
            <person name="Garcia-Pichel F."/>
        </authorList>
    </citation>
    <scope>NUCLEOTIDE SEQUENCE [LARGE SCALE GENOMIC DNA]</scope>
    <source>
        <strain evidence="1 3">BC008</strain>
    </source>
</reference>
<dbReference type="SUPFAM" id="SSF51735">
    <property type="entry name" value="NAD(P)-binding Rossmann-fold domains"/>
    <property type="match status" value="1"/>
</dbReference>
<dbReference type="PRINTS" id="PR00081">
    <property type="entry name" value="GDHRDH"/>
</dbReference>
<dbReference type="CDD" id="cd05325">
    <property type="entry name" value="carb_red_sniffer_like_SDR_c"/>
    <property type="match status" value="1"/>
</dbReference>
<name>A0A0V7ZXF9_9CYAN</name>
<comment type="caution">
    <text evidence="1">The sequence shown here is derived from an EMBL/GenBank/DDBJ whole genome shotgun (WGS) entry which is preliminary data.</text>
</comment>
<dbReference type="InterPro" id="IPR051468">
    <property type="entry name" value="Fungal_SecMetab_SDRs"/>
</dbReference>
<dbReference type="GO" id="GO:0016491">
    <property type="term" value="F:oxidoreductase activity"/>
    <property type="evidence" value="ECO:0007669"/>
    <property type="project" value="TreeGrafter"/>
</dbReference>
<sequence>MSVINNINNANTLIVGANRGIGFGFVSKLLENQEYGKIYATYRDRNSASELIAFAEKYPQRLICLSMDVTDEQQITEGIKFISESTDKLHLVVNCVGLLHDGKLQPEKSLRQLNSENLLRYFQVNSISSALLAKHLLPLFRHDSQSIFACISAKIGSIGDNRLGGWYGYRASKAALNMFMRTVAIEYGRKSPNTIVVTLHPGTTDTRLSEPFQRNVPPEKLFSVERTVNQLFAVINNLGKEDSGEFFSWDGSRLPW</sequence>
<accession>A0A0V7ZXF9</accession>
<dbReference type="RefSeq" id="WP_027843070.1">
    <property type="nucleotide sequence ID" value="NZ_LMTZ01000028.1"/>
</dbReference>
<gene>
    <name evidence="1" type="ORF">BC008_03455</name>
    <name evidence="2" type="ORF">BC008_03630</name>
</gene>
<dbReference type="Gene3D" id="3.40.50.720">
    <property type="entry name" value="NAD(P)-binding Rossmann-like Domain"/>
    <property type="match status" value="1"/>
</dbReference>